<protein>
    <submittedName>
        <fullName evidence="1">Putative effector protein</fullName>
    </submittedName>
</protein>
<sequence>MRLSRIAMIFQSASIYTTSLAARYAAHPQENYKIFFCDVEFEQEMYARIEREKITDTGTIQTLNQELNRLVADTTHQRFVQFYDTDNGGYEYFNFPTRSRSMTILYLGNDLAITEYIIVIDRQGRPCSMFMRETLVPLRLSNRSMVRRSYSLCEVGTKYLPRWRQI</sequence>
<dbReference type="OrthoDB" id="3607331at2759"/>
<dbReference type="EMBL" id="CAUH01008151">
    <property type="protein sequence ID" value="CCU83215.1"/>
    <property type="molecule type" value="Genomic_DNA"/>
</dbReference>
<gene>
    <name evidence="1" type="ORF">BGHDH14_bgh03793</name>
</gene>
<evidence type="ECO:0000313" key="2">
    <source>
        <dbReference type="Proteomes" id="UP000015441"/>
    </source>
</evidence>
<proteinExistence type="predicted"/>
<reference evidence="1 2" key="1">
    <citation type="journal article" date="2010" name="Science">
        <title>Genome expansion and gene loss in powdery mildew fungi reveal tradeoffs in extreme parasitism.</title>
        <authorList>
            <person name="Spanu P.D."/>
            <person name="Abbott J.C."/>
            <person name="Amselem J."/>
            <person name="Burgis T.A."/>
            <person name="Soanes D.M."/>
            <person name="Stueber K."/>
            <person name="Ver Loren van Themaat E."/>
            <person name="Brown J.K.M."/>
            <person name="Butcher S.A."/>
            <person name="Gurr S.J."/>
            <person name="Lebrun M.-H."/>
            <person name="Ridout C.J."/>
            <person name="Schulze-Lefert P."/>
            <person name="Talbot N.J."/>
            <person name="Ahmadinejad N."/>
            <person name="Ametz C."/>
            <person name="Barton G.R."/>
            <person name="Benjdia M."/>
            <person name="Bidzinski P."/>
            <person name="Bindschedler L.V."/>
            <person name="Both M."/>
            <person name="Brewer M.T."/>
            <person name="Cadle-Davidson L."/>
            <person name="Cadle-Davidson M.M."/>
            <person name="Collemare J."/>
            <person name="Cramer R."/>
            <person name="Frenkel O."/>
            <person name="Godfrey D."/>
            <person name="Harriman J."/>
            <person name="Hoede C."/>
            <person name="King B.C."/>
            <person name="Klages S."/>
            <person name="Kleemann J."/>
            <person name="Knoll D."/>
            <person name="Koti P.S."/>
            <person name="Kreplak J."/>
            <person name="Lopez-Ruiz F.J."/>
            <person name="Lu X."/>
            <person name="Maekawa T."/>
            <person name="Mahanil S."/>
            <person name="Micali C."/>
            <person name="Milgroom M.G."/>
            <person name="Montana G."/>
            <person name="Noir S."/>
            <person name="O'Connell R.J."/>
            <person name="Oberhaensli S."/>
            <person name="Parlange F."/>
            <person name="Pedersen C."/>
            <person name="Quesneville H."/>
            <person name="Reinhardt R."/>
            <person name="Rott M."/>
            <person name="Sacristan S."/>
            <person name="Schmidt S.M."/>
            <person name="Schoen M."/>
            <person name="Skamnioti P."/>
            <person name="Sommer H."/>
            <person name="Stephens A."/>
            <person name="Takahara H."/>
            <person name="Thordal-Christensen H."/>
            <person name="Vigouroux M."/>
            <person name="Wessling R."/>
            <person name="Wicker T."/>
            <person name="Panstruga R."/>
        </authorList>
    </citation>
    <scope>NUCLEOTIDE SEQUENCE [LARGE SCALE GENOMIC DNA]</scope>
    <source>
        <strain evidence="1">DH14</strain>
    </source>
</reference>
<name>N1JR46_BLUG1</name>
<dbReference type="InParanoid" id="N1JR46"/>
<comment type="caution">
    <text evidence="1">The sequence shown here is derived from an EMBL/GenBank/DDBJ whole genome shotgun (WGS) entry which is preliminary data.</text>
</comment>
<keyword evidence="2" id="KW-1185">Reference proteome</keyword>
<evidence type="ECO:0000313" key="1">
    <source>
        <dbReference type="EMBL" id="CCU83215.1"/>
    </source>
</evidence>
<dbReference type="HOGENOM" id="CLU_127756_0_1_1"/>
<dbReference type="AlphaFoldDB" id="N1JR46"/>
<dbReference type="Proteomes" id="UP000015441">
    <property type="component" value="Unassembled WGS sequence"/>
</dbReference>
<organism evidence="1 2">
    <name type="scientific">Blumeria graminis f. sp. hordei (strain DH14)</name>
    <name type="common">Barley powdery mildew</name>
    <name type="synonym">Oidium monilioides f. sp. hordei</name>
    <dbReference type="NCBI Taxonomy" id="546991"/>
    <lineage>
        <taxon>Eukaryota</taxon>
        <taxon>Fungi</taxon>
        <taxon>Dikarya</taxon>
        <taxon>Ascomycota</taxon>
        <taxon>Pezizomycotina</taxon>
        <taxon>Leotiomycetes</taxon>
        <taxon>Erysiphales</taxon>
        <taxon>Erysiphaceae</taxon>
        <taxon>Blumeria</taxon>
        <taxon>Blumeria hordei</taxon>
    </lineage>
</organism>
<accession>N1JR46</accession>